<evidence type="ECO:0000256" key="14">
    <source>
        <dbReference type="PROSITE-ProRule" id="PRU00409"/>
    </source>
</evidence>
<keyword evidence="11" id="KW-0464">Manganese</keyword>
<evidence type="ECO:0000256" key="1">
    <source>
        <dbReference type="ARBA" id="ARBA00001936"/>
    </source>
</evidence>
<evidence type="ECO:0000256" key="11">
    <source>
        <dbReference type="ARBA" id="ARBA00023211"/>
    </source>
</evidence>
<keyword evidence="5" id="KW-0479">Metal-binding</keyword>
<evidence type="ECO:0000256" key="2">
    <source>
        <dbReference type="ARBA" id="ARBA00001946"/>
    </source>
</evidence>
<dbReference type="PROSITE" id="PS50975">
    <property type="entry name" value="ATP_GRASP"/>
    <property type="match status" value="1"/>
</dbReference>
<dbReference type="Pfam" id="PF07478">
    <property type="entry name" value="Dala_Dala_lig_C"/>
    <property type="match status" value="1"/>
</dbReference>
<dbReference type="Proteomes" id="UP001597338">
    <property type="component" value="Unassembled WGS sequence"/>
</dbReference>
<keyword evidence="9 13" id="KW-0133">Cell shape</keyword>
<keyword evidence="12 13" id="KW-0961">Cell wall biogenesis/degradation</keyword>
<comment type="catalytic activity">
    <reaction evidence="13">
        <text>2 D-alanine + ATP = D-alanyl-D-alanine + ADP + phosphate + H(+)</text>
        <dbReference type="Rhea" id="RHEA:11224"/>
        <dbReference type="ChEBI" id="CHEBI:15378"/>
        <dbReference type="ChEBI" id="CHEBI:30616"/>
        <dbReference type="ChEBI" id="CHEBI:43474"/>
        <dbReference type="ChEBI" id="CHEBI:57416"/>
        <dbReference type="ChEBI" id="CHEBI:57822"/>
        <dbReference type="ChEBI" id="CHEBI:456216"/>
        <dbReference type="EC" id="6.3.2.4"/>
    </reaction>
</comment>
<evidence type="ECO:0000313" key="16">
    <source>
        <dbReference type="EMBL" id="MFD2028398.1"/>
    </source>
</evidence>
<comment type="cofactor">
    <cofactor evidence="1">
        <name>Mn(2+)</name>
        <dbReference type="ChEBI" id="CHEBI:29035"/>
    </cofactor>
</comment>
<evidence type="ECO:0000256" key="13">
    <source>
        <dbReference type="HAMAP-Rule" id="MF_00047"/>
    </source>
</evidence>
<evidence type="ECO:0000256" key="5">
    <source>
        <dbReference type="ARBA" id="ARBA00022723"/>
    </source>
</evidence>
<dbReference type="EMBL" id="JBHUHF010000001">
    <property type="protein sequence ID" value="MFD2028398.1"/>
    <property type="molecule type" value="Genomic_DNA"/>
</dbReference>
<dbReference type="PANTHER" id="PTHR23132:SF25">
    <property type="entry name" value="D-ALANINE--D-ALANINE LIGASE A"/>
    <property type="match status" value="1"/>
</dbReference>
<comment type="function">
    <text evidence="13">Cell wall formation.</text>
</comment>
<evidence type="ECO:0000256" key="3">
    <source>
        <dbReference type="ARBA" id="ARBA00010871"/>
    </source>
</evidence>
<dbReference type="Pfam" id="PF01820">
    <property type="entry name" value="Dala_Dala_lig_N"/>
    <property type="match status" value="1"/>
</dbReference>
<evidence type="ECO:0000256" key="10">
    <source>
        <dbReference type="ARBA" id="ARBA00022984"/>
    </source>
</evidence>
<keyword evidence="7 14" id="KW-0067">ATP-binding</keyword>
<evidence type="ECO:0000256" key="9">
    <source>
        <dbReference type="ARBA" id="ARBA00022960"/>
    </source>
</evidence>
<protein>
    <recommendedName>
        <fullName evidence="13">D-alanine--D-alanine ligase</fullName>
        <ecNumber evidence="13">6.3.2.4</ecNumber>
    </recommendedName>
    <alternativeName>
        <fullName evidence="13">D-Ala-D-Ala ligase</fullName>
    </alternativeName>
    <alternativeName>
        <fullName evidence="13">D-alanylalanine synthetase</fullName>
    </alternativeName>
</protein>
<dbReference type="SUPFAM" id="SSF56059">
    <property type="entry name" value="Glutathione synthetase ATP-binding domain-like"/>
    <property type="match status" value="1"/>
</dbReference>
<dbReference type="InterPro" id="IPR011095">
    <property type="entry name" value="Dala_Dala_lig_C"/>
</dbReference>
<evidence type="ECO:0000256" key="12">
    <source>
        <dbReference type="ARBA" id="ARBA00023316"/>
    </source>
</evidence>
<evidence type="ECO:0000313" key="17">
    <source>
        <dbReference type="Proteomes" id="UP001597338"/>
    </source>
</evidence>
<gene>
    <name evidence="13" type="primary">ddl</name>
    <name evidence="16" type="ORF">ACFSL2_23100</name>
</gene>
<evidence type="ECO:0000259" key="15">
    <source>
        <dbReference type="PROSITE" id="PS50975"/>
    </source>
</evidence>
<dbReference type="SUPFAM" id="SSF52440">
    <property type="entry name" value="PreATP-grasp domain"/>
    <property type="match status" value="1"/>
</dbReference>
<dbReference type="NCBIfam" id="TIGR01205">
    <property type="entry name" value="D_ala_D_alaTIGR"/>
    <property type="match status" value="1"/>
</dbReference>
<dbReference type="Gene3D" id="3.30.1490.20">
    <property type="entry name" value="ATP-grasp fold, A domain"/>
    <property type="match status" value="1"/>
</dbReference>
<dbReference type="InterPro" id="IPR016185">
    <property type="entry name" value="PreATP-grasp_dom_sf"/>
</dbReference>
<evidence type="ECO:0000256" key="8">
    <source>
        <dbReference type="ARBA" id="ARBA00022842"/>
    </source>
</evidence>
<dbReference type="HAMAP" id="MF_00047">
    <property type="entry name" value="Dala_Dala_lig"/>
    <property type="match status" value="1"/>
</dbReference>
<comment type="similarity">
    <text evidence="3 13">Belongs to the D-alanine--D-alanine ligase family.</text>
</comment>
<evidence type="ECO:0000256" key="7">
    <source>
        <dbReference type="ARBA" id="ARBA00022840"/>
    </source>
</evidence>
<accession>A0ABW4VEG5</accession>
<keyword evidence="10 13" id="KW-0573">Peptidoglycan synthesis</keyword>
<keyword evidence="6 14" id="KW-0547">Nucleotide-binding</keyword>
<keyword evidence="4 13" id="KW-0436">Ligase</keyword>
<comment type="subcellular location">
    <subcellularLocation>
        <location evidence="13">Cytoplasm</location>
    </subcellularLocation>
</comment>
<reference evidence="17" key="1">
    <citation type="journal article" date="2019" name="Int. J. Syst. Evol. Microbiol.">
        <title>The Global Catalogue of Microorganisms (GCM) 10K type strain sequencing project: providing services to taxonomists for standard genome sequencing and annotation.</title>
        <authorList>
            <consortium name="The Broad Institute Genomics Platform"/>
            <consortium name="The Broad Institute Genome Sequencing Center for Infectious Disease"/>
            <person name="Wu L."/>
            <person name="Ma J."/>
        </authorList>
    </citation>
    <scope>NUCLEOTIDE SEQUENCE [LARGE SCALE GENOMIC DNA]</scope>
    <source>
        <strain evidence="17">CCM 7043</strain>
    </source>
</reference>
<organism evidence="16 17">
    <name type="scientific">Promicromonospora aerolata</name>
    <dbReference type="NCBI Taxonomy" id="195749"/>
    <lineage>
        <taxon>Bacteria</taxon>
        <taxon>Bacillati</taxon>
        <taxon>Actinomycetota</taxon>
        <taxon>Actinomycetes</taxon>
        <taxon>Micrococcales</taxon>
        <taxon>Promicromonosporaceae</taxon>
        <taxon>Promicromonospora</taxon>
    </lineage>
</organism>
<dbReference type="InterPro" id="IPR013815">
    <property type="entry name" value="ATP_grasp_subdomain_1"/>
</dbReference>
<feature type="domain" description="ATP-grasp" evidence="15">
    <location>
        <begin position="153"/>
        <end position="358"/>
    </location>
</feature>
<dbReference type="InterPro" id="IPR005905">
    <property type="entry name" value="D_ala_D_ala"/>
</dbReference>
<dbReference type="PANTHER" id="PTHR23132">
    <property type="entry name" value="D-ALANINE--D-ALANINE LIGASE"/>
    <property type="match status" value="1"/>
</dbReference>
<keyword evidence="17" id="KW-1185">Reference proteome</keyword>
<proteinExistence type="inferred from homology"/>
<name>A0ABW4VEG5_9MICO</name>
<dbReference type="GO" id="GO:0008716">
    <property type="term" value="F:D-alanine-D-alanine ligase activity"/>
    <property type="evidence" value="ECO:0007669"/>
    <property type="project" value="UniProtKB-EC"/>
</dbReference>
<comment type="pathway">
    <text evidence="13">Cell wall biogenesis; peptidoglycan biosynthesis.</text>
</comment>
<dbReference type="RefSeq" id="WP_377200088.1">
    <property type="nucleotide sequence ID" value="NZ_JBHUHF010000001.1"/>
</dbReference>
<keyword evidence="8" id="KW-0460">Magnesium</keyword>
<dbReference type="Gene3D" id="3.30.470.20">
    <property type="entry name" value="ATP-grasp fold, B domain"/>
    <property type="match status" value="1"/>
</dbReference>
<evidence type="ECO:0000256" key="6">
    <source>
        <dbReference type="ARBA" id="ARBA00022741"/>
    </source>
</evidence>
<dbReference type="PROSITE" id="PS00844">
    <property type="entry name" value="DALA_DALA_LIGASE_2"/>
    <property type="match status" value="1"/>
</dbReference>
<dbReference type="InterPro" id="IPR011761">
    <property type="entry name" value="ATP-grasp"/>
</dbReference>
<sequence>MRSWEVSGRRDMGIAGVGVVFGGQSPEHEVSLASARGVIENAQLLGWDLLPVGVGRDGTWHLGPGALHVLWQQSDQRRIPGRDTFQAEPGPVVSYPALPPTDAFAGFPVVLPVTHGGWGEDGTLQQMLLAAGLHLIGCGPQASADCLDKARAKSVLAKAGIPVTRGTVVPRTAADAPDLLHRLVERVGPPPWFVKPQSGGSSVGISRVDSPDDVRTALQRALVHDEGVVVEQLVPHRELVVGIVGRSSLIVSPPGECRPVGDLYTYEEKYAVGNPLFTCPADLDSATTDEARALADAAYRALNCDVFARVDLFLDQLTGKLLVNEVNTIPGMTSTSVFPKVMRAAGLDYPNLLHALHAAALE</sequence>
<dbReference type="EC" id="6.3.2.4" evidence="13"/>
<dbReference type="InterPro" id="IPR011127">
    <property type="entry name" value="Dala_Dala_lig_N"/>
</dbReference>
<evidence type="ECO:0000256" key="4">
    <source>
        <dbReference type="ARBA" id="ARBA00022598"/>
    </source>
</evidence>
<dbReference type="InterPro" id="IPR000291">
    <property type="entry name" value="D-Ala_lig_Van_CS"/>
</dbReference>
<dbReference type="PIRSF" id="PIRSF039102">
    <property type="entry name" value="Ddl/VanB"/>
    <property type="match status" value="1"/>
</dbReference>
<comment type="cofactor">
    <cofactor evidence="2">
        <name>Mg(2+)</name>
        <dbReference type="ChEBI" id="CHEBI:18420"/>
    </cofactor>
</comment>
<dbReference type="NCBIfam" id="NF002528">
    <property type="entry name" value="PRK01966.1-4"/>
    <property type="match status" value="1"/>
</dbReference>
<dbReference type="Gene3D" id="3.40.50.20">
    <property type="match status" value="1"/>
</dbReference>
<keyword evidence="13" id="KW-0963">Cytoplasm</keyword>
<comment type="caution">
    <text evidence="16">The sequence shown here is derived from an EMBL/GenBank/DDBJ whole genome shotgun (WGS) entry which is preliminary data.</text>
</comment>